<sequence>MPWIAVSDYCFYCSAGEEDTPSSTVVMLHITCKFSSRFLSQSNLLIACTIDLYSASLEDFNIVVCFLVF</sequence>
<dbReference type="EMBL" id="JBGMDY010000001">
    <property type="protein sequence ID" value="KAL2347567.1"/>
    <property type="molecule type" value="Genomic_DNA"/>
</dbReference>
<evidence type="ECO:0000313" key="2">
    <source>
        <dbReference type="Proteomes" id="UP001603857"/>
    </source>
</evidence>
<dbReference type="AlphaFoldDB" id="A0ABD1NIR3"/>
<proteinExistence type="predicted"/>
<gene>
    <name evidence="1" type="ORF">Fmac_001567</name>
</gene>
<protein>
    <submittedName>
        <fullName evidence="1">Uncharacterized protein</fullName>
    </submittedName>
</protein>
<evidence type="ECO:0000313" key="1">
    <source>
        <dbReference type="EMBL" id="KAL2347567.1"/>
    </source>
</evidence>
<keyword evidence="2" id="KW-1185">Reference proteome</keyword>
<comment type="caution">
    <text evidence="1">The sequence shown here is derived from an EMBL/GenBank/DDBJ whole genome shotgun (WGS) entry which is preliminary data.</text>
</comment>
<reference evidence="1 2" key="1">
    <citation type="submission" date="2024-08" db="EMBL/GenBank/DDBJ databases">
        <title>Insights into the chromosomal genome structure of Flemingia macrophylla.</title>
        <authorList>
            <person name="Ding Y."/>
            <person name="Zhao Y."/>
            <person name="Bi W."/>
            <person name="Wu M."/>
            <person name="Zhao G."/>
            <person name="Gong Y."/>
            <person name="Li W."/>
            <person name="Zhang P."/>
        </authorList>
    </citation>
    <scope>NUCLEOTIDE SEQUENCE [LARGE SCALE GENOMIC DNA]</scope>
    <source>
        <strain evidence="1">DYQJB</strain>
        <tissue evidence="1">Leaf</tissue>
    </source>
</reference>
<name>A0ABD1NIR3_9FABA</name>
<dbReference type="Proteomes" id="UP001603857">
    <property type="component" value="Unassembled WGS sequence"/>
</dbReference>
<accession>A0ABD1NIR3</accession>
<organism evidence="1 2">
    <name type="scientific">Flemingia macrophylla</name>
    <dbReference type="NCBI Taxonomy" id="520843"/>
    <lineage>
        <taxon>Eukaryota</taxon>
        <taxon>Viridiplantae</taxon>
        <taxon>Streptophyta</taxon>
        <taxon>Embryophyta</taxon>
        <taxon>Tracheophyta</taxon>
        <taxon>Spermatophyta</taxon>
        <taxon>Magnoliopsida</taxon>
        <taxon>eudicotyledons</taxon>
        <taxon>Gunneridae</taxon>
        <taxon>Pentapetalae</taxon>
        <taxon>rosids</taxon>
        <taxon>fabids</taxon>
        <taxon>Fabales</taxon>
        <taxon>Fabaceae</taxon>
        <taxon>Papilionoideae</taxon>
        <taxon>50 kb inversion clade</taxon>
        <taxon>NPAAA clade</taxon>
        <taxon>indigoferoid/millettioid clade</taxon>
        <taxon>Phaseoleae</taxon>
        <taxon>Flemingia</taxon>
    </lineage>
</organism>